<dbReference type="SUPFAM" id="SSF55073">
    <property type="entry name" value="Nucleotide cyclase"/>
    <property type="match status" value="1"/>
</dbReference>
<name>A0AB38YD73_9GAMM</name>
<keyword evidence="1" id="KW-1133">Transmembrane helix</keyword>
<reference evidence="3" key="1">
    <citation type="submission" date="2022-07" db="EMBL/GenBank/DDBJ databases">
        <title>Complete genome sequence of Salinispirillum sp. LH10-3-1 capable of multiple carbohydrate inversion isolated from a soda lake.</title>
        <authorList>
            <person name="Liu J."/>
            <person name="Zhai Y."/>
            <person name="Zhang H."/>
            <person name="Yang H."/>
            <person name="Qu J."/>
            <person name="Li J."/>
        </authorList>
    </citation>
    <scope>NUCLEOTIDE SEQUENCE</scope>
    <source>
        <strain evidence="3">LH 10-3-1</strain>
    </source>
</reference>
<dbReference type="GO" id="GO:0004016">
    <property type="term" value="F:adenylate cyclase activity"/>
    <property type="evidence" value="ECO:0007669"/>
    <property type="project" value="UniProtKB-ARBA"/>
</dbReference>
<dbReference type="InterPro" id="IPR029787">
    <property type="entry name" value="Nucleotide_cyclase"/>
</dbReference>
<gene>
    <name evidence="3" type="ORF">NFC81_11550</name>
</gene>
<protein>
    <submittedName>
        <fullName evidence="3">Adenylate/guanylate cyclase domain-containing protein</fullName>
    </submittedName>
</protein>
<dbReference type="Pfam" id="PF00211">
    <property type="entry name" value="Guanylate_cyc"/>
    <property type="match status" value="1"/>
</dbReference>
<dbReference type="GO" id="GO:0009190">
    <property type="term" value="P:cyclic nucleotide biosynthetic process"/>
    <property type="evidence" value="ECO:0007669"/>
    <property type="project" value="InterPro"/>
</dbReference>
<dbReference type="CDD" id="cd07302">
    <property type="entry name" value="CHD"/>
    <property type="match status" value="1"/>
</dbReference>
<organism evidence="3">
    <name type="scientific">Salinispirillum sp. LH 10-3-1</name>
    <dbReference type="NCBI Taxonomy" id="2952525"/>
    <lineage>
        <taxon>Bacteria</taxon>
        <taxon>Pseudomonadati</taxon>
        <taxon>Pseudomonadota</taxon>
        <taxon>Gammaproteobacteria</taxon>
        <taxon>Oceanospirillales</taxon>
        <taxon>Saccharospirillaceae</taxon>
        <taxon>Salinispirillum</taxon>
    </lineage>
</organism>
<dbReference type="Gene3D" id="3.30.70.1230">
    <property type="entry name" value="Nucleotide cyclase"/>
    <property type="match status" value="1"/>
</dbReference>
<keyword evidence="1" id="KW-0472">Membrane</keyword>
<dbReference type="SMART" id="SM00044">
    <property type="entry name" value="CYCc"/>
    <property type="match status" value="1"/>
</dbReference>
<dbReference type="InterPro" id="IPR050697">
    <property type="entry name" value="Adenylyl/Guanylyl_Cyclase_3/4"/>
</dbReference>
<evidence type="ECO:0000313" key="3">
    <source>
        <dbReference type="EMBL" id="WLD57349.1"/>
    </source>
</evidence>
<proteinExistence type="predicted"/>
<dbReference type="GO" id="GO:0035556">
    <property type="term" value="P:intracellular signal transduction"/>
    <property type="evidence" value="ECO:0007669"/>
    <property type="project" value="InterPro"/>
</dbReference>
<feature type="domain" description="Guanylate cyclase" evidence="2">
    <location>
        <begin position="431"/>
        <end position="563"/>
    </location>
</feature>
<feature type="transmembrane region" description="Helical" evidence="1">
    <location>
        <begin position="366"/>
        <end position="389"/>
    </location>
</feature>
<dbReference type="AlphaFoldDB" id="A0AB38YD73"/>
<dbReference type="RefSeq" id="WP_304994635.1">
    <property type="nucleotide sequence ID" value="NZ_CP101717.1"/>
</dbReference>
<dbReference type="EMBL" id="CP101717">
    <property type="protein sequence ID" value="WLD57349.1"/>
    <property type="molecule type" value="Genomic_DNA"/>
</dbReference>
<feature type="transmembrane region" description="Helical" evidence="1">
    <location>
        <begin position="315"/>
        <end position="335"/>
    </location>
</feature>
<keyword evidence="1" id="KW-0812">Transmembrane</keyword>
<dbReference type="Pfam" id="PF05226">
    <property type="entry name" value="CHASE2"/>
    <property type="match status" value="1"/>
</dbReference>
<dbReference type="InterPro" id="IPR001054">
    <property type="entry name" value="A/G_cyclase"/>
</dbReference>
<feature type="transmembrane region" description="Helical" evidence="1">
    <location>
        <begin position="342"/>
        <end position="360"/>
    </location>
</feature>
<dbReference type="PANTHER" id="PTHR43081:SF1">
    <property type="entry name" value="ADENYLATE CYCLASE, TERMINAL-DIFFERENTIATION SPECIFIC"/>
    <property type="match status" value="1"/>
</dbReference>
<sequence length="632" mass="69501">MSSWRTGVGLAVTVLLVSTVWLLIAWRPPAMVAALSNAVSDNFYQWQRRDPPGNVVFVEVDNASVRALGRWPWPRDVIAEGLAQLHLATAVGVDILFSEPTTAAHDHILAETLAQLPSVGGAFLNGPLATEMSTEEYDILLDSSLLQSAGARLLSSELIELPVSPIMESYTLLATLNTREDSDQLIRRYPLAFHVSDLVVPNLGVQMWRLGALEDLQLSASTALLGDRALPIDARGTVRLNYYAPERYQRLNFLDLLSPDWEPERLRGHYVIVGVSEAGVSDLRATPVGQFPGPLMHLTLVANVLDDNLLFDVTGGWLLLVLLMALACWAGVMCLSAMRYRLVSYGLLLVGTYGAGILLYTEFNIWLAVFYPLVLLLVMAVVGELWRFLQQRAETAALRQAFGNYVAPALVEEIIGKRATLQLGGKHQPLTLLFTDLRNFTPLTERLATEDLVAHLNAYFGVMIAELQRYRGTLDKLMGDAVMGLFNAPLEDPEHAYHACLAAAAMQHALVHFNRQFPPDDLHRLTMGIGISTGDGVVGNIGGPRRFNYTAIGDVVNTAARLESATKDAQTEHGQPVDILLCAATYAEVKERLPCHFVGELALKGKANPMPCWALGWRQLSVAWLREQAVNR</sequence>
<evidence type="ECO:0000259" key="2">
    <source>
        <dbReference type="PROSITE" id="PS50125"/>
    </source>
</evidence>
<dbReference type="SMART" id="SM01080">
    <property type="entry name" value="CHASE2"/>
    <property type="match status" value="1"/>
</dbReference>
<evidence type="ECO:0000256" key="1">
    <source>
        <dbReference type="SAM" id="Phobius"/>
    </source>
</evidence>
<dbReference type="InterPro" id="IPR007890">
    <property type="entry name" value="CHASE2"/>
</dbReference>
<dbReference type="PROSITE" id="PS50125">
    <property type="entry name" value="GUANYLATE_CYCLASE_2"/>
    <property type="match status" value="1"/>
</dbReference>
<dbReference type="PANTHER" id="PTHR43081">
    <property type="entry name" value="ADENYLATE CYCLASE, TERMINAL-DIFFERENTIATION SPECIFIC-RELATED"/>
    <property type="match status" value="1"/>
</dbReference>
<accession>A0AB38YD73</accession>